<sequence length="64" mass="7449">MKLINLFSLYGLLFDMRISQNFINSQEITSTKFRSQKFVQDESNKSSTESESEGIQEIELLQLN</sequence>
<name>A0A8S1QS31_9CILI</name>
<comment type="caution">
    <text evidence="1">The sequence shown here is derived from an EMBL/GenBank/DDBJ whole genome shotgun (WGS) entry which is preliminary data.</text>
</comment>
<proteinExistence type="predicted"/>
<evidence type="ECO:0000313" key="1">
    <source>
        <dbReference type="EMBL" id="CAD8118383.1"/>
    </source>
</evidence>
<dbReference type="EMBL" id="CAJJDN010000117">
    <property type="protein sequence ID" value="CAD8118383.1"/>
    <property type="molecule type" value="Genomic_DNA"/>
</dbReference>
<dbReference type="Proteomes" id="UP000692954">
    <property type="component" value="Unassembled WGS sequence"/>
</dbReference>
<dbReference type="AlphaFoldDB" id="A0A8S1QS31"/>
<keyword evidence="2" id="KW-1185">Reference proteome</keyword>
<reference evidence="1" key="1">
    <citation type="submission" date="2021-01" db="EMBL/GenBank/DDBJ databases">
        <authorList>
            <consortium name="Genoscope - CEA"/>
            <person name="William W."/>
        </authorList>
    </citation>
    <scope>NUCLEOTIDE SEQUENCE</scope>
</reference>
<organism evidence="1 2">
    <name type="scientific">Paramecium sonneborni</name>
    <dbReference type="NCBI Taxonomy" id="65129"/>
    <lineage>
        <taxon>Eukaryota</taxon>
        <taxon>Sar</taxon>
        <taxon>Alveolata</taxon>
        <taxon>Ciliophora</taxon>
        <taxon>Intramacronucleata</taxon>
        <taxon>Oligohymenophorea</taxon>
        <taxon>Peniculida</taxon>
        <taxon>Parameciidae</taxon>
        <taxon>Paramecium</taxon>
    </lineage>
</organism>
<evidence type="ECO:0000313" key="2">
    <source>
        <dbReference type="Proteomes" id="UP000692954"/>
    </source>
</evidence>
<protein>
    <submittedName>
        <fullName evidence="1">Uncharacterized protein</fullName>
    </submittedName>
</protein>
<accession>A0A8S1QS31</accession>
<gene>
    <name evidence="1" type="ORF">PSON_ATCC_30995.1.T1170057</name>
</gene>